<name>A0AAD3XSQ5_NEPGR</name>
<dbReference type="GO" id="GO:0050897">
    <property type="term" value="F:cobalt ion binding"/>
    <property type="evidence" value="ECO:0007669"/>
    <property type="project" value="InterPro"/>
</dbReference>
<dbReference type="GO" id="GO:0005737">
    <property type="term" value="C:cytoplasm"/>
    <property type="evidence" value="ECO:0007669"/>
    <property type="project" value="TreeGrafter"/>
</dbReference>
<evidence type="ECO:0000256" key="1">
    <source>
        <dbReference type="ARBA" id="ARBA00001756"/>
    </source>
</evidence>
<evidence type="ECO:0000256" key="9">
    <source>
        <dbReference type="ARBA" id="ARBA00022833"/>
    </source>
</evidence>
<dbReference type="Pfam" id="PF24890">
    <property type="entry name" value="ALN_composite"/>
    <property type="match status" value="1"/>
</dbReference>
<dbReference type="EC" id="3.5.2.5" evidence="6"/>
<dbReference type="GO" id="GO:0000256">
    <property type="term" value="P:allantoin catabolic process"/>
    <property type="evidence" value="ECO:0007669"/>
    <property type="project" value="InterPro"/>
</dbReference>
<comment type="caution">
    <text evidence="13">The sequence shown here is derived from an EMBL/GenBank/DDBJ whole genome shotgun (WGS) entry which is preliminary data.</text>
</comment>
<comment type="pathway">
    <text evidence="3">Nitrogen metabolism; (S)-allantoin degradation; allantoate from (S)-allantoin: step 1/1.</text>
</comment>
<evidence type="ECO:0000313" key="14">
    <source>
        <dbReference type="Proteomes" id="UP001279734"/>
    </source>
</evidence>
<sequence length="513" mass="56192">METSGESSREMESQKWRFFPLLPVLASFLLLYVKFPFKQSQNACSLHPHSHYWITSKQIVTPQRVISGAVEIKDGKIISLVSEDKWHGNQFGQIIDFGEAVVMPGLIDVHVHLDDPGRTEWEGFPSGTTAAAAGGITTLIDMPLNSDPSTVSVETLNLKIKAAENNIFVDVGFWGGLVPENAFNATALEDFLSAGVLGLKSFMCPSGIDDFPMTNISHIKEGLSVLSKYRRPLLVHAEIPQEVADHPDTKDSVDNVRSYSTYLKTRPSSWEEAAVRELLTVTKDTRVGGAAEGAHLHVVHLSDAGSSLNLIKEAKTRGDSISVETCPHYLAFSAEEIPDGDTRFKCAPPIRDAANREKLWEALLDGDIDMLSSDHSPTDPELKLLEHGDFLKAWGGISSLQFVLPVTWSFGRKYGVTLEQLSSWWSERPAILAGQDLKGAIAVGKYADIVAWEPESEFHVNAAYPTYMKHPSISAYMGRGLSGKVLATFVRGNLVYKEGKHASGACGQTILAK</sequence>
<keyword evidence="7" id="KW-0479">Metal-binding</keyword>
<evidence type="ECO:0000259" key="11">
    <source>
        <dbReference type="Pfam" id="PF01979"/>
    </source>
</evidence>
<dbReference type="InterPro" id="IPR006680">
    <property type="entry name" value="Amidohydro-rel"/>
</dbReference>
<evidence type="ECO:0000256" key="8">
    <source>
        <dbReference type="ARBA" id="ARBA00022801"/>
    </source>
</evidence>
<evidence type="ECO:0000256" key="6">
    <source>
        <dbReference type="ARBA" id="ARBA00012863"/>
    </source>
</evidence>
<dbReference type="InterPro" id="IPR056854">
    <property type="entry name" value="ALN_composite"/>
</dbReference>
<dbReference type="Gene3D" id="3.20.20.140">
    <property type="entry name" value="Metal-dependent hydrolases"/>
    <property type="match status" value="1"/>
</dbReference>
<proteinExistence type="inferred from homology"/>
<dbReference type="Proteomes" id="UP001279734">
    <property type="component" value="Unassembled WGS sequence"/>
</dbReference>
<protein>
    <recommendedName>
        <fullName evidence="6">allantoinase</fullName>
        <ecNumber evidence="6">3.5.2.5</ecNumber>
    </recommendedName>
</protein>
<feature type="domain" description="Amidohydrolase-related" evidence="11">
    <location>
        <begin position="101"/>
        <end position="495"/>
    </location>
</feature>
<reference evidence="13" key="1">
    <citation type="submission" date="2023-05" db="EMBL/GenBank/DDBJ databases">
        <title>Nepenthes gracilis genome sequencing.</title>
        <authorList>
            <person name="Fukushima K."/>
        </authorList>
    </citation>
    <scope>NUCLEOTIDE SEQUENCE</scope>
    <source>
        <strain evidence="13">SING2019-196</strain>
    </source>
</reference>
<accession>A0AAD3XSQ5</accession>
<dbReference type="InterPro" id="IPR017593">
    <property type="entry name" value="Allantoinase"/>
</dbReference>
<comment type="function">
    <text evidence="10">Catalyzes the conversion of allantoin (5-ureidohydantoin) to allantoate by hydrolytic cleavage of the five-member hydantoin ring. Catalyzes the first step of the ureide allantoin degradation followed by the sequential activity of AAH, UGLYAH and UAH which allows a complete purine breakdown without the intermediate generation of urea.</text>
</comment>
<organism evidence="13 14">
    <name type="scientific">Nepenthes gracilis</name>
    <name type="common">Slender pitcher plant</name>
    <dbReference type="NCBI Taxonomy" id="150966"/>
    <lineage>
        <taxon>Eukaryota</taxon>
        <taxon>Viridiplantae</taxon>
        <taxon>Streptophyta</taxon>
        <taxon>Embryophyta</taxon>
        <taxon>Tracheophyta</taxon>
        <taxon>Spermatophyta</taxon>
        <taxon>Magnoliopsida</taxon>
        <taxon>eudicotyledons</taxon>
        <taxon>Gunneridae</taxon>
        <taxon>Pentapetalae</taxon>
        <taxon>Caryophyllales</taxon>
        <taxon>Nepenthaceae</taxon>
        <taxon>Nepenthes</taxon>
    </lineage>
</organism>
<evidence type="ECO:0000256" key="4">
    <source>
        <dbReference type="ARBA" id="ARBA00010368"/>
    </source>
</evidence>
<dbReference type="FunFam" id="3.20.20.140:FF:000032">
    <property type="entry name" value="Allantoinase Dal1"/>
    <property type="match status" value="1"/>
</dbReference>
<dbReference type="GO" id="GO:0008270">
    <property type="term" value="F:zinc ion binding"/>
    <property type="evidence" value="ECO:0007669"/>
    <property type="project" value="InterPro"/>
</dbReference>
<dbReference type="InterPro" id="IPR050138">
    <property type="entry name" value="DHOase/Allantoinase_Hydrolase"/>
</dbReference>
<comment type="similarity">
    <text evidence="4">Belongs to the metallo-dependent hydrolases superfamily. Allantoinase family.</text>
</comment>
<keyword evidence="9" id="KW-0862">Zinc</keyword>
<evidence type="ECO:0000256" key="2">
    <source>
        <dbReference type="ARBA" id="ARBA00001947"/>
    </source>
</evidence>
<dbReference type="InterPro" id="IPR032466">
    <property type="entry name" value="Metal_Hydrolase"/>
</dbReference>
<dbReference type="InterPro" id="IPR011059">
    <property type="entry name" value="Metal-dep_hydrolase_composite"/>
</dbReference>
<dbReference type="GO" id="GO:0004038">
    <property type="term" value="F:allantoinase activity"/>
    <property type="evidence" value="ECO:0007669"/>
    <property type="project" value="UniProtKB-EC"/>
</dbReference>
<dbReference type="PANTHER" id="PTHR43668">
    <property type="entry name" value="ALLANTOINASE"/>
    <property type="match status" value="1"/>
</dbReference>
<dbReference type="Pfam" id="PF01979">
    <property type="entry name" value="Amidohydro_1"/>
    <property type="match status" value="1"/>
</dbReference>
<comment type="cofactor">
    <cofactor evidence="2">
        <name>Zn(2+)</name>
        <dbReference type="ChEBI" id="CHEBI:29105"/>
    </cofactor>
</comment>
<evidence type="ECO:0000313" key="13">
    <source>
        <dbReference type="EMBL" id="GMH15853.1"/>
    </source>
</evidence>
<dbReference type="SUPFAM" id="SSF51556">
    <property type="entry name" value="Metallo-dependent hydrolases"/>
    <property type="match status" value="1"/>
</dbReference>
<evidence type="ECO:0000259" key="12">
    <source>
        <dbReference type="Pfam" id="PF24890"/>
    </source>
</evidence>
<keyword evidence="14" id="KW-1185">Reference proteome</keyword>
<dbReference type="EMBL" id="BSYO01000015">
    <property type="protein sequence ID" value="GMH15853.1"/>
    <property type="molecule type" value="Genomic_DNA"/>
</dbReference>
<dbReference type="NCBIfam" id="TIGR03178">
    <property type="entry name" value="allantoinase"/>
    <property type="match status" value="1"/>
</dbReference>
<evidence type="ECO:0000256" key="7">
    <source>
        <dbReference type="ARBA" id="ARBA00022723"/>
    </source>
</evidence>
<keyword evidence="8" id="KW-0378">Hydrolase</keyword>
<feature type="domain" description="Allantoinase composite" evidence="12">
    <location>
        <begin position="48"/>
        <end position="100"/>
    </location>
</feature>
<dbReference type="SUPFAM" id="SSF51338">
    <property type="entry name" value="Composite domain of metallo-dependent hydrolases"/>
    <property type="match status" value="1"/>
</dbReference>
<dbReference type="AlphaFoldDB" id="A0AAD3XSQ5"/>
<evidence type="ECO:0000256" key="10">
    <source>
        <dbReference type="ARBA" id="ARBA00053421"/>
    </source>
</evidence>
<dbReference type="GO" id="GO:0006145">
    <property type="term" value="P:purine nucleobase catabolic process"/>
    <property type="evidence" value="ECO:0007669"/>
    <property type="project" value="TreeGrafter"/>
</dbReference>
<comment type="catalytic activity">
    <reaction evidence="1">
        <text>(S)-allantoin + H2O = allantoate + H(+)</text>
        <dbReference type="Rhea" id="RHEA:17029"/>
        <dbReference type="ChEBI" id="CHEBI:15377"/>
        <dbReference type="ChEBI" id="CHEBI:15378"/>
        <dbReference type="ChEBI" id="CHEBI:15678"/>
        <dbReference type="ChEBI" id="CHEBI:17536"/>
        <dbReference type="EC" id="3.5.2.5"/>
    </reaction>
</comment>
<comment type="subunit">
    <text evidence="5">Homotetramer.</text>
</comment>
<evidence type="ECO:0000256" key="3">
    <source>
        <dbReference type="ARBA" id="ARBA00004968"/>
    </source>
</evidence>
<gene>
    <name evidence="13" type="ORF">Nepgr_017694</name>
</gene>
<evidence type="ECO:0000256" key="5">
    <source>
        <dbReference type="ARBA" id="ARBA00011881"/>
    </source>
</evidence>
<dbReference type="PANTHER" id="PTHR43668:SF2">
    <property type="entry name" value="ALLANTOINASE"/>
    <property type="match status" value="1"/>
</dbReference>